<sequence>NWLTRILATSFLSERERLQQAGAIYTGVPVERAGLIITGSGPMAAVPFGQAIADALAGR</sequence>
<protein>
    <submittedName>
        <fullName evidence="1">Uncharacterized protein</fullName>
    </submittedName>
</protein>
<proteinExistence type="predicted"/>
<feature type="non-terminal residue" evidence="1">
    <location>
        <position position="1"/>
    </location>
</feature>
<dbReference type="InterPro" id="IPR029062">
    <property type="entry name" value="Class_I_gatase-like"/>
</dbReference>
<dbReference type="EMBL" id="BARW01023104">
    <property type="protein sequence ID" value="GAI91829.1"/>
    <property type="molecule type" value="Genomic_DNA"/>
</dbReference>
<gene>
    <name evidence="1" type="ORF">S12H4_38389</name>
</gene>
<dbReference type="Gene3D" id="3.40.50.880">
    <property type="match status" value="1"/>
</dbReference>
<comment type="caution">
    <text evidence="1">The sequence shown here is derived from an EMBL/GenBank/DDBJ whole genome shotgun (WGS) entry which is preliminary data.</text>
</comment>
<evidence type="ECO:0000313" key="1">
    <source>
        <dbReference type="EMBL" id="GAI91829.1"/>
    </source>
</evidence>
<name>X1UHI4_9ZZZZ</name>
<accession>X1UHI4</accession>
<organism evidence="1">
    <name type="scientific">marine sediment metagenome</name>
    <dbReference type="NCBI Taxonomy" id="412755"/>
    <lineage>
        <taxon>unclassified sequences</taxon>
        <taxon>metagenomes</taxon>
        <taxon>ecological metagenomes</taxon>
    </lineage>
</organism>
<reference evidence="1" key="1">
    <citation type="journal article" date="2014" name="Front. Microbiol.">
        <title>High frequency of phylogenetically diverse reductive dehalogenase-homologous genes in deep subseafloor sedimentary metagenomes.</title>
        <authorList>
            <person name="Kawai M."/>
            <person name="Futagami T."/>
            <person name="Toyoda A."/>
            <person name="Takaki Y."/>
            <person name="Nishi S."/>
            <person name="Hori S."/>
            <person name="Arai W."/>
            <person name="Tsubouchi T."/>
            <person name="Morono Y."/>
            <person name="Uchiyama I."/>
            <person name="Ito T."/>
            <person name="Fujiyama A."/>
            <person name="Inagaki F."/>
            <person name="Takami H."/>
        </authorList>
    </citation>
    <scope>NUCLEOTIDE SEQUENCE</scope>
    <source>
        <strain evidence="1">Expedition CK06-06</strain>
    </source>
</reference>
<dbReference type="AlphaFoldDB" id="X1UHI4"/>
<dbReference type="SUPFAM" id="SSF52317">
    <property type="entry name" value="Class I glutamine amidotransferase-like"/>
    <property type="match status" value="1"/>
</dbReference>